<dbReference type="OrthoDB" id="1082056at2"/>
<feature type="transmembrane region" description="Helical" evidence="1">
    <location>
        <begin position="365"/>
        <end position="382"/>
    </location>
</feature>
<proteinExistence type="predicted"/>
<protein>
    <recommendedName>
        <fullName evidence="4">Glycosyltransferase RgtA/B/C/D-like domain-containing protein</fullName>
    </recommendedName>
</protein>
<organism evidence="2 3">
    <name type="scientific">Sphingomonas panacisoli</name>
    <dbReference type="NCBI Taxonomy" id="1813879"/>
    <lineage>
        <taxon>Bacteria</taxon>
        <taxon>Pseudomonadati</taxon>
        <taxon>Pseudomonadota</taxon>
        <taxon>Alphaproteobacteria</taxon>
        <taxon>Sphingomonadales</taxon>
        <taxon>Sphingomonadaceae</taxon>
        <taxon>Sphingomonas</taxon>
    </lineage>
</organism>
<evidence type="ECO:0008006" key="4">
    <source>
        <dbReference type="Google" id="ProtNLM"/>
    </source>
</evidence>
<keyword evidence="1" id="KW-1133">Transmembrane helix</keyword>
<reference evidence="2 3" key="1">
    <citation type="submission" date="2019-07" db="EMBL/GenBank/DDBJ databases">
        <title>Full genome sequence of Sphingomonas sp. 4R-6-7(HKS19).</title>
        <authorList>
            <person name="Im W.-T."/>
        </authorList>
    </citation>
    <scope>NUCLEOTIDE SEQUENCE [LARGE SCALE GENOMIC DNA]</scope>
    <source>
        <strain evidence="2 3">HKS19</strain>
    </source>
</reference>
<accession>A0A5B8LDG0</accession>
<feature type="transmembrane region" description="Helical" evidence="1">
    <location>
        <begin position="164"/>
        <end position="193"/>
    </location>
</feature>
<keyword evidence="1" id="KW-0472">Membrane</keyword>
<feature type="transmembrane region" description="Helical" evidence="1">
    <location>
        <begin position="332"/>
        <end position="353"/>
    </location>
</feature>
<evidence type="ECO:0000313" key="3">
    <source>
        <dbReference type="Proteomes" id="UP000315673"/>
    </source>
</evidence>
<feature type="transmembrane region" description="Helical" evidence="1">
    <location>
        <begin position="289"/>
        <end position="312"/>
    </location>
</feature>
<dbReference type="EMBL" id="CP042306">
    <property type="protein sequence ID" value="QDZ06093.1"/>
    <property type="molecule type" value="Genomic_DNA"/>
</dbReference>
<dbReference type="Proteomes" id="UP000315673">
    <property type="component" value="Chromosome"/>
</dbReference>
<feature type="transmembrane region" description="Helical" evidence="1">
    <location>
        <begin position="103"/>
        <end position="122"/>
    </location>
</feature>
<evidence type="ECO:0000256" key="1">
    <source>
        <dbReference type="SAM" id="Phobius"/>
    </source>
</evidence>
<feature type="transmembrane region" description="Helical" evidence="1">
    <location>
        <begin position="228"/>
        <end position="250"/>
    </location>
</feature>
<dbReference type="RefSeq" id="WP_146569177.1">
    <property type="nucleotide sequence ID" value="NZ_CP042306.1"/>
</dbReference>
<sequence length="571" mass="58676">MESTDRRAWSDTLLACMLAGVLAAAWAWRDWANLSVLRLPDADDAMRLQQIRDWLSGQAFGDVTQYRLGPGGTAMHWSRLDDLVPAALIRLFEGVLGRHGAEVAAVIAWPAILLAAAIALTARIARRLGGAESVMPAMIVAAIAYPASTLFAPGRIDHHNLQMVLVLVMAWALVGPSTLRAGAAAGVAAALSLVVGMETAPLLVAAAAVVAIDWVVQGVPARARLFGFGFGLGGAILLSSAAFATTSWTLPACDGFTAIVMRAALLAAVVPVALALLPLDSRPGRGIALAVAGASLLAAVMLAAPQCLSPYGGVDPLLRQLWLARVGEAVPLAGAPLAVAIGYAGLMVAGIAATGWQIWTRRDRCWLAMLALQLAALAVTFLQVRGAYAGALLAAPALGALILAARRRGAVALAGAWIASAGMLYPIAAQALVPAPPSSAGPSCTSPALIAALAGQPAGIVMAPIDTGGPAIAATAQRFVAGAYHRDNDGNLAMYRFYLGRPDRARAIAARLGVTYVIACDGFAGTPPRTSLAAQLAAGAGPDWLIRVQTMSDGAALYRVRPGLSAPRLTR</sequence>
<keyword evidence="3" id="KW-1185">Reference proteome</keyword>
<dbReference type="AlphaFoldDB" id="A0A5B8LDG0"/>
<dbReference type="KEGG" id="spai:FPZ24_00250"/>
<feature type="transmembrane region" description="Helical" evidence="1">
    <location>
        <begin position="412"/>
        <end position="433"/>
    </location>
</feature>
<keyword evidence="1" id="KW-0812">Transmembrane</keyword>
<feature type="transmembrane region" description="Helical" evidence="1">
    <location>
        <begin position="256"/>
        <end position="277"/>
    </location>
</feature>
<name>A0A5B8LDG0_9SPHN</name>
<gene>
    <name evidence="2" type="ORF">FPZ24_00250</name>
</gene>
<evidence type="ECO:0000313" key="2">
    <source>
        <dbReference type="EMBL" id="QDZ06093.1"/>
    </source>
</evidence>
<feature type="transmembrane region" description="Helical" evidence="1">
    <location>
        <begin position="388"/>
        <end position="405"/>
    </location>
</feature>
<feature type="transmembrane region" description="Helical" evidence="1">
    <location>
        <begin position="199"/>
        <end position="216"/>
    </location>
</feature>
<feature type="transmembrane region" description="Helical" evidence="1">
    <location>
        <begin position="134"/>
        <end position="152"/>
    </location>
</feature>